<dbReference type="InterPro" id="IPR038538">
    <property type="entry name" value="MTERF_sf"/>
</dbReference>
<dbReference type="Gene3D" id="1.25.70.10">
    <property type="entry name" value="Transcription termination factor 3, mitochondrial"/>
    <property type="match status" value="1"/>
</dbReference>
<name>A0A328D0P8_9ASTE</name>
<reference evidence="4 5" key="1">
    <citation type="submission" date="2018-06" db="EMBL/GenBank/DDBJ databases">
        <title>The Genome of Cuscuta australis (Dodder) Provides Insight into the Evolution of Plant Parasitism.</title>
        <authorList>
            <person name="Liu H."/>
        </authorList>
    </citation>
    <scope>NUCLEOTIDE SEQUENCE [LARGE SCALE GENOMIC DNA]</scope>
    <source>
        <strain evidence="5">cv. Yunnan</strain>
        <tissue evidence="4">Vines</tissue>
    </source>
</reference>
<dbReference type="PANTHER" id="PTHR13068">
    <property type="entry name" value="CGI-12 PROTEIN-RELATED"/>
    <property type="match status" value="1"/>
</dbReference>
<sequence>MFNLARKSFPHLRLSAHRSSATVIKFYATKSGDESLGPSKKKDSFIVSYLVDRLGFAPEKALSASNYLKFETLDKPESVISFLKSNGFTETQISKLVRKCPTVILSNPQNTLLPKIEFFKSLGFTEEDYTVMLSGSPGIFTRGLENTLSPTVDFFKQFLSSPDTLKVALKRSSWTLSSPARSAMKDNVQLLMEMEVPESRIAHYLRHQPRMFAKEKDRFRKILDEVKGMGFDPSKKTFLSAVHVSCSMNKSTWKKKISVYKKWGLSEDEILQVFGKNPWIMACSEEKIVLAMDFLVNRMGFKASDILRTPMLIFLSLKKRIIPRCVVYQTLVAEGLLKNDLKLLTRMLIVQEKIFQTKYLKCYEENVPDLLKLYQGATSHGFFKQVSTQFPTLSL</sequence>
<evidence type="ECO:0000313" key="4">
    <source>
        <dbReference type="EMBL" id="RAL38530.1"/>
    </source>
</evidence>
<comment type="similarity">
    <text evidence="1">Belongs to the mTERF family.</text>
</comment>
<keyword evidence="2" id="KW-0806">Transcription termination</keyword>
<dbReference type="PANTHER" id="PTHR13068:SF166">
    <property type="entry name" value="TRANSCRIPTION TERMINATION FACTOR MTERF15, MITOCHONDRIAL-LIKE"/>
    <property type="match status" value="1"/>
</dbReference>
<keyword evidence="3" id="KW-0809">Transit peptide</keyword>
<organism evidence="4 5">
    <name type="scientific">Cuscuta australis</name>
    <dbReference type="NCBI Taxonomy" id="267555"/>
    <lineage>
        <taxon>Eukaryota</taxon>
        <taxon>Viridiplantae</taxon>
        <taxon>Streptophyta</taxon>
        <taxon>Embryophyta</taxon>
        <taxon>Tracheophyta</taxon>
        <taxon>Spermatophyta</taxon>
        <taxon>Magnoliopsida</taxon>
        <taxon>eudicotyledons</taxon>
        <taxon>Gunneridae</taxon>
        <taxon>Pentapetalae</taxon>
        <taxon>asterids</taxon>
        <taxon>lamiids</taxon>
        <taxon>Solanales</taxon>
        <taxon>Convolvulaceae</taxon>
        <taxon>Cuscuteae</taxon>
        <taxon>Cuscuta</taxon>
        <taxon>Cuscuta subgen. Grammica</taxon>
        <taxon>Cuscuta sect. Cleistogrammica</taxon>
    </lineage>
</organism>
<dbReference type="EMBL" id="NQVE01000209">
    <property type="protein sequence ID" value="RAL38530.1"/>
    <property type="molecule type" value="Genomic_DNA"/>
</dbReference>
<evidence type="ECO:0000256" key="1">
    <source>
        <dbReference type="ARBA" id="ARBA00007692"/>
    </source>
</evidence>
<dbReference type="InterPro" id="IPR003690">
    <property type="entry name" value="MTERF"/>
</dbReference>
<dbReference type="SMART" id="SM00733">
    <property type="entry name" value="Mterf"/>
    <property type="match status" value="7"/>
</dbReference>
<dbReference type="GO" id="GO:0003676">
    <property type="term" value="F:nucleic acid binding"/>
    <property type="evidence" value="ECO:0007669"/>
    <property type="project" value="InterPro"/>
</dbReference>
<dbReference type="FunFam" id="1.25.70.10:FF:000001">
    <property type="entry name" value="Mitochondrial transcription termination factor-like"/>
    <property type="match status" value="1"/>
</dbReference>
<gene>
    <name evidence="4" type="ORF">DM860_002508</name>
</gene>
<accession>A0A328D0P8</accession>
<dbReference type="AlphaFoldDB" id="A0A328D0P8"/>
<evidence type="ECO:0000313" key="5">
    <source>
        <dbReference type="Proteomes" id="UP000249390"/>
    </source>
</evidence>
<protein>
    <submittedName>
        <fullName evidence="4">Uncharacterized protein</fullName>
    </submittedName>
</protein>
<comment type="caution">
    <text evidence="4">The sequence shown here is derived from an EMBL/GenBank/DDBJ whole genome shotgun (WGS) entry which is preliminary data.</text>
</comment>
<dbReference type="GO" id="GO:0006353">
    <property type="term" value="P:DNA-templated transcription termination"/>
    <property type="evidence" value="ECO:0007669"/>
    <property type="project" value="UniProtKB-KW"/>
</dbReference>
<proteinExistence type="inferred from homology"/>
<dbReference type="Proteomes" id="UP000249390">
    <property type="component" value="Unassembled WGS sequence"/>
</dbReference>
<keyword evidence="5" id="KW-1185">Reference proteome</keyword>
<keyword evidence="2" id="KW-0805">Transcription regulation</keyword>
<keyword evidence="2" id="KW-0804">Transcription</keyword>
<evidence type="ECO:0000256" key="2">
    <source>
        <dbReference type="ARBA" id="ARBA00022472"/>
    </source>
</evidence>
<dbReference type="Pfam" id="PF02536">
    <property type="entry name" value="mTERF"/>
    <property type="match status" value="2"/>
</dbReference>
<evidence type="ECO:0000256" key="3">
    <source>
        <dbReference type="ARBA" id="ARBA00022946"/>
    </source>
</evidence>